<organism evidence="15 16">
    <name type="scientific">Galdieria yellowstonensis</name>
    <dbReference type="NCBI Taxonomy" id="3028027"/>
    <lineage>
        <taxon>Eukaryota</taxon>
        <taxon>Rhodophyta</taxon>
        <taxon>Bangiophyceae</taxon>
        <taxon>Galdieriales</taxon>
        <taxon>Galdieriaceae</taxon>
        <taxon>Galdieria</taxon>
    </lineage>
</organism>
<feature type="region of interest" description="Disordered" evidence="12">
    <location>
        <begin position="1"/>
        <end position="43"/>
    </location>
</feature>
<reference evidence="15 16" key="1">
    <citation type="submission" date="2022-07" db="EMBL/GenBank/DDBJ databases">
        <title>Genome-wide signatures of adaptation to extreme environments.</title>
        <authorList>
            <person name="Cho C.H."/>
            <person name="Yoon H.S."/>
        </authorList>
    </citation>
    <scope>NUCLEOTIDE SEQUENCE [LARGE SCALE GENOMIC DNA]</scope>
    <source>
        <strain evidence="15 16">108.79 E11</strain>
    </source>
</reference>
<keyword evidence="6" id="KW-0479">Metal-binding</keyword>
<feature type="region of interest" description="Disordered" evidence="12">
    <location>
        <begin position="111"/>
        <end position="151"/>
    </location>
</feature>
<accession>A0AAV9IPD0</accession>
<dbReference type="PROSITE" id="PS50089">
    <property type="entry name" value="ZF_RING_2"/>
    <property type="match status" value="1"/>
</dbReference>
<dbReference type="EC" id="2.3.2.27" evidence="4"/>
<gene>
    <name evidence="15" type="ORF">GAYE_SCF7681MG7046</name>
</gene>
<evidence type="ECO:0000256" key="3">
    <source>
        <dbReference type="ARBA" id="ARBA00004906"/>
    </source>
</evidence>
<feature type="transmembrane region" description="Helical" evidence="13">
    <location>
        <begin position="230"/>
        <end position="248"/>
    </location>
</feature>
<dbReference type="PROSITE" id="PS00518">
    <property type="entry name" value="ZF_RING_1"/>
    <property type="match status" value="1"/>
</dbReference>
<comment type="caution">
    <text evidence="15">The sequence shown here is derived from an EMBL/GenBank/DDBJ whole genome shotgun (WGS) entry which is preliminary data.</text>
</comment>
<evidence type="ECO:0000256" key="7">
    <source>
        <dbReference type="ARBA" id="ARBA00022771"/>
    </source>
</evidence>
<dbReference type="AlphaFoldDB" id="A0AAV9IPD0"/>
<dbReference type="GO" id="GO:0061630">
    <property type="term" value="F:ubiquitin protein ligase activity"/>
    <property type="evidence" value="ECO:0007669"/>
    <property type="project" value="UniProtKB-EC"/>
</dbReference>
<keyword evidence="13" id="KW-1133">Transmembrane helix</keyword>
<dbReference type="EMBL" id="JANCYU010000075">
    <property type="protein sequence ID" value="KAK4529094.1"/>
    <property type="molecule type" value="Genomic_DNA"/>
</dbReference>
<evidence type="ECO:0000256" key="9">
    <source>
        <dbReference type="ARBA" id="ARBA00022833"/>
    </source>
</evidence>
<sequence>MSSSSHNQHDEENNPPTEINTGLRKRPAHTEETRNTDNDSSVEKRTNASLFECHICFDSPNDPVVTPCGHLYCWSCIYKWMVAHPECPSCPLCKSSIEKDKIIPIYGRNEEEKVDPRTKPVLDNNIPARPSGHRTEIPPRPSSSTTTTGGGTAAYHLPHSPYYGNPFYSGPFSSAVHHSNFGPFSVSAFGPFPSLFGLQFTYPPPSSHVSSQNGASVAEGMTEEQANQAFVSRLLLVMGLLIILCLLFV</sequence>
<name>A0AAV9IPD0_9RHOD</name>
<feature type="domain" description="RING-type" evidence="14">
    <location>
        <begin position="53"/>
        <end position="94"/>
    </location>
</feature>
<comment type="catalytic activity">
    <reaction evidence="1">
        <text>S-ubiquitinyl-[E2 ubiquitin-conjugating enzyme]-L-cysteine + [acceptor protein]-L-lysine = [E2 ubiquitin-conjugating enzyme]-L-cysteine + N(6)-ubiquitinyl-[acceptor protein]-L-lysine.</text>
        <dbReference type="EC" id="2.3.2.27"/>
    </reaction>
</comment>
<evidence type="ECO:0000256" key="11">
    <source>
        <dbReference type="PROSITE-ProRule" id="PRU00175"/>
    </source>
</evidence>
<evidence type="ECO:0000256" key="12">
    <source>
        <dbReference type="SAM" id="MobiDB-lite"/>
    </source>
</evidence>
<evidence type="ECO:0000256" key="10">
    <source>
        <dbReference type="ARBA" id="ARBA00023136"/>
    </source>
</evidence>
<dbReference type="Gene3D" id="3.30.40.10">
    <property type="entry name" value="Zinc/RING finger domain, C3HC4 (zinc finger)"/>
    <property type="match status" value="1"/>
</dbReference>
<dbReference type="GO" id="GO:0006511">
    <property type="term" value="P:ubiquitin-dependent protein catabolic process"/>
    <property type="evidence" value="ECO:0007669"/>
    <property type="project" value="InterPro"/>
</dbReference>
<keyword evidence="5" id="KW-0808">Transferase</keyword>
<comment type="subcellular location">
    <subcellularLocation>
        <location evidence="2">Endomembrane system</location>
    </subcellularLocation>
</comment>
<evidence type="ECO:0000259" key="14">
    <source>
        <dbReference type="PROSITE" id="PS50089"/>
    </source>
</evidence>
<dbReference type="InterPro" id="IPR045103">
    <property type="entry name" value="RNF5/RNF185-like"/>
</dbReference>
<dbReference type="SMART" id="SM00184">
    <property type="entry name" value="RING"/>
    <property type="match status" value="1"/>
</dbReference>
<comment type="pathway">
    <text evidence="3">Protein modification; protein ubiquitination.</text>
</comment>
<evidence type="ECO:0000256" key="2">
    <source>
        <dbReference type="ARBA" id="ARBA00004308"/>
    </source>
</evidence>
<dbReference type="CDD" id="cd16534">
    <property type="entry name" value="RING-HC_RNF5-like"/>
    <property type="match status" value="1"/>
</dbReference>
<dbReference type="Proteomes" id="UP001300502">
    <property type="component" value="Unassembled WGS sequence"/>
</dbReference>
<evidence type="ECO:0000313" key="15">
    <source>
        <dbReference type="EMBL" id="KAK4529094.1"/>
    </source>
</evidence>
<keyword evidence="10 13" id="KW-0472">Membrane</keyword>
<feature type="compositionally biased region" description="Basic and acidic residues" evidence="12">
    <location>
        <begin position="28"/>
        <end position="43"/>
    </location>
</feature>
<protein>
    <recommendedName>
        <fullName evidence="4">RING-type E3 ubiquitin transferase</fullName>
        <ecNumber evidence="4">2.3.2.27</ecNumber>
    </recommendedName>
</protein>
<dbReference type="Pfam" id="PF13923">
    <property type="entry name" value="zf-C3HC4_2"/>
    <property type="match status" value="1"/>
</dbReference>
<keyword evidence="13" id="KW-0812">Transmembrane</keyword>
<dbReference type="InterPro" id="IPR017907">
    <property type="entry name" value="Znf_RING_CS"/>
</dbReference>
<evidence type="ECO:0000256" key="13">
    <source>
        <dbReference type="SAM" id="Phobius"/>
    </source>
</evidence>
<evidence type="ECO:0000313" key="16">
    <source>
        <dbReference type="Proteomes" id="UP001300502"/>
    </source>
</evidence>
<dbReference type="PANTHER" id="PTHR12313">
    <property type="entry name" value="E3 UBIQUITIN-PROTEIN LIGASE RNF5-RELATED"/>
    <property type="match status" value="1"/>
</dbReference>
<dbReference type="InterPro" id="IPR001841">
    <property type="entry name" value="Znf_RING"/>
</dbReference>
<evidence type="ECO:0000256" key="8">
    <source>
        <dbReference type="ARBA" id="ARBA00022786"/>
    </source>
</evidence>
<proteinExistence type="predicted"/>
<evidence type="ECO:0000256" key="5">
    <source>
        <dbReference type="ARBA" id="ARBA00022679"/>
    </source>
</evidence>
<dbReference type="GO" id="GO:0005783">
    <property type="term" value="C:endoplasmic reticulum"/>
    <property type="evidence" value="ECO:0007669"/>
    <property type="project" value="InterPro"/>
</dbReference>
<dbReference type="GO" id="GO:0008270">
    <property type="term" value="F:zinc ion binding"/>
    <property type="evidence" value="ECO:0007669"/>
    <property type="project" value="UniProtKB-KW"/>
</dbReference>
<dbReference type="InterPro" id="IPR013083">
    <property type="entry name" value="Znf_RING/FYVE/PHD"/>
</dbReference>
<evidence type="ECO:0000256" key="4">
    <source>
        <dbReference type="ARBA" id="ARBA00012483"/>
    </source>
</evidence>
<keyword evidence="7 11" id="KW-0863">Zinc-finger</keyword>
<evidence type="ECO:0000256" key="1">
    <source>
        <dbReference type="ARBA" id="ARBA00000900"/>
    </source>
</evidence>
<keyword evidence="8" id="KW-0833">Ubl conjugation pathway</keyword>
<feature type="compositionally biased region" description="Basic and acidic residues" evidence="12">
    <location>
        <begin position="111"/>
        <end position="120"/>
    </location>
</feature>
<keyword evidence="9" id="KW-0862">Zinc</keyword>
<keyword evidence="16" id="KW-1185">Reference proteome</keyword>
<dbReference type="SUPFAM" id="SSF57850">
    <property type="entry name" value="RING/U-box"/>
    <property type="match status" value="1"/>
</dbReference>
<evidence type="ECO:0000256" key="6">
    <source>
        <dbReference type="ARBA" id="ARBA00022723"/>
    </source>
</evidence>